<evidence type="ECO:0000313" key="3">
    <source>
        <dbReference type="Proteomes" id="UP001165136"/>
    </source>
</evidence>
<evidence type="ECO:0000313" key="2">
    <source>
        <dbReference type="EMBL" id="GLY64005.1"/>
    </source>
</evidence>
<proteinExistence type="predicted"/>
<comment type="caution">
    <text evidence="2">The sequence shown here is derived from an EMBL/GenBank/DDBJ whole genome shotgun (WGS) entry which is preliminary data.</text>
</comment>
<dbReference type="Proteomes" id="UP001165136">
    <property type="component" value="Unassembled WGS sequence"/>
</dbReference>
<gene>
    <name evidence="2" type="ORF">Atai01_06240</name>
</gene>
<dbReference type="AlphaFoldDB" id="A0A9W6QW34"/>
<dbReference type="RefSeq" id="WP_027942477.1">
    <property type="nucleotide sequence ID" value="NZ_BSTI01000001.1"/>
</dbReference>
<feature type="coiled-coil region" evidence="1">
    <location>
        <begin position="157"/>
        <end position="184"/>
    </location>
</feature>
<accession>A0A9W6QW34</accession>
<name>A0A9W6QW34_9PSEU</name>
<sequence>MVETAVNRDEPAHSRVHRCYFQLEHDSRREVMAIIDPAPGAAAAAGTAGAPLGSAIMNGVRAAVSAGMSAQAIDQAKQASQGLKDAANSGQLRIEEGGFDDLMNAVNAGYTELATLRYNLQVVTDPPQLGTGPYAETVSAHVQQGGSGLTNSADAVVDQLGAVLDNIRDALNKAKQNYQDTEHGNAGALK</sequence>
<keyword evidence="3" id="KW-1185">Reference proteome</keyword>
<reference evidence="2" key="1">
    <citation type="submission" date="2023-03" db="EMBL/GenBank/DDBJ databases">
        <title>Amycolatopsis taiwanensis NBRC 103393.</title>
        <authorList>
            <person name="Ichikawa N."/>
            <person name="Sato H."/>
            <person name="Tonouchi N."/>
        </authorList>
    </citation>
    <scope>NUCLEOTIDE SEQUENCE</scope>
    <source>
        <strain evidence="2">NBRC 103393</strain>
    </source>
</reference>
<keyword evidence="1" id="KW-0175">Coiled coil</keyword>
<protein>
    <submittedName>
        <fullName evidence="2">Uncharacterized protein</fullName>
    </submittedName>
</protein>
<organism evidence="2 3">
    <name type="scientific">Amycolatopsis taiwanensis</name>
    <dbReference type="NCBI Taxonomy" id="342230"/>
    <lineage>
        <taxon>Bacteria</taxon>
        <taxon>Bacillati</taxon>
        <taxon>Actinomycetota</taxon>
        <taxon>Actinomycetes</taxon>
        <taxon>Pseudonocardiales</taxon>
        <taxon>Pseudonocardiaceae</taxon>
        <taxon>Amycolatopsis</taxon>
    </lineage>
</organism>
<evidence type="ECO:0000256" key="1">
    <source>
        <dbReference type="SAM" id="Coils"/>
    </source>
</evidence>
<dbReference type="EMBL" id="BSTI01000001">
    <property type="protein sequence ID" value="GLY64005.1"/>
    <property type="molecule type" value="Genomic_DNA"/>
</dbReference>